<feature type="region of interest" description="Disordered" evidence="1">
    <location>
        <begin position="156"/>
        <end position="194"/>
    </location>
</feature>
<dbReference type="InterPro" id="IPR000467">
    <property type="entry name" value="G_patch_dom"/>
</dbReference>
<dbReference type="PANTHER" id="PTHR13384">
    <property type="entry name" value="G PATCH DOMAIN-CONTAINING PROTEIN 1"/>
    <property type="match status" value="1"/>
</dbReference>
<feature type="compositionally biased region" description="Polar residues" evidence="1">
    <location>
        <begin position="534"/>
        <end position="548"/>
    </location>
</feature>
<name>A0A1Q8S3J2_9PEZI</name>
<proteinExistence type="predicted"/>
<dbReference type="Pfam" id="PF26093">
    <property type="entry name" value="HTH_TGH"/>
    <property type="match status" value="1"/>
</dbReference>
<dbReference type="GO" id="GO:0005634">
    <property type="term" value="C:nucleus"/>
    <property type="evidence" value="ECO:0007669"/>
    <property type="project" value="TreeGrafter"/>
</dbReference>
<dbReference type="AlphaFoldDB" id="A0A1Q8S3J2"/>
<accession>A0A1Q8S3J2</accession>
<dbReference type="Pfam" id="PF01585">
    <property type="entry name" value="G-patch"/>
    <property type="match status" value="1"/>
</dbReference>
<evidence type="ECO:0000313" key="4">
    <source>
        <dbReference type="Proteomes" id="UP000186583"/>
    </source>
</evidence>
<gene>
    <name evidence="3" type="ORF">CCHL11_07059</name>
</gene>
<dbReference type="PANTHER" id="PTHR13384:SF19">
    <property type="entry name" value="G PATCH DOMAIN-CONTAINING PROTEIN 1"/>
    <property type="match status" value="1"/>
</dbReference>
<comment type="caution">
    <text evidence="3">The sequence shown here is derived from an EMBL/GenBank/DDBJ whole genome shotgun (WGS) entry which is preliminary data.</text>
</comment>
<evidence type="ECO:0000313" key="3">
    <source>
        <dbReference type="EMBL" id="OLN96003.1"/>
    </source>
</evidence>
<feature type="domain" description="G-patch" evidence="2">
    <location>
        <begin position="45"/>
        <end position="115"/>
    </location>
</feature>
<dbReference type="PROSITE" id="PS50174">
    <property type="entry name" value="G_PATCH"/>
    <property type="match status" value="1"/>
</dbReference>
<dbReference type="GO" id="GO:0003723">
    <property type="term" value="F:RNA binding"/>
    <property type="evidence" value="ECO:0007669"/>
    <property type="project" value="TreeGrafter"/>
</dbReference>
<feature type="region of interest" description="Disordered" evidence="1">
    <location>
        <begin position="534"/>
        <end position="558"/>
    </location>
</feature>
<dbReference type="EMBL" id="MPGH01000023">
    <property type="protein sequence ID" value="OLN96003.1"/>
    <property type="molecule type" value="Genomic_DNA"/>
</dbReference>
<organism evidence="3 4">
    <name type="scientific">Colletotrichum chlorophyti</name>
    <dbReference type="NCBI Taxonomy" id="708187"/>
    <lineage>
        <taxon>Eukaryota</taxon>
        <taxon>Fungi</taxon>
        <taxon>Dikarya</taxon>
        <taxon>Ascomycota</taxon>
        <taxon>Pezizomycotina</taxon>
        <taxon>Sordariomycetes</taxon>
        <taxon>Hypocreomycetidae</taxon>
        <taxon>Glomerellales</taxon>
        <taxon>Glomerellaceae</taxon>
        <taxon>Colletotrichum</taxon>
    </lineage>
</organism>
<evidence type="ECO:0000259" key="2">
    <source>
        <dbReference type="PROSITE" id="PS50174"/>
    </source>
</evidence>
<reference evidence="3 4" key="1">
    <citation type="submission" date="2016-11" db="EMBL/GenBank/DDBJ databases">
        <title>Draft Genome Assembly of Colletotrichum chlorophyti a pathogen of herbaceous plants.</title>
        <authorList>
            <person name="Gan P."/>
            <person name="Narusaka M."/>
            <person name="Tsushima A."/>
            <person name="Narusaka Y."/>
            <person name="Takano Y."/>
            <person name="Shirasu K."/>
        </authorList>
    </citation>
    <scope>NUCLEOTIDE SEQUENCE [LARGE SCALE GENOMIC DNA]</scope>
    <source>
        <strain evidence="3 4">NTL11</strain>
    </source>
</reference>
<sequence>MDEEDLADAAAAQDIRTTDPFAVLGASGSRGHEDSVLAGLIRTQGDTAGLKLLRKMGWKDGQGVGPKVRRKARLGVSVSGQHAAAEAAHLFAPDDVEMITFTRKADRKGLGYEGENGLAKLSRLGSSRENTCGSAGDEEDVGDYADDLAGGLRLSFGVPGKKQTETRKHGQRSGFGVGILNDTGSDNEDPYEMGPRISYNRVIGGERTKKKKKMASTSISANPTLKSKPVFISKSASTKGRDQRRCLDGKPPLKGFAIAQSADARLSGQPATLFLPPAVPSGWVPTKRDTSINKPTAYTSTTDAAKAAQHDPTSRATILGETILPGKSVFDYMSAATRERLAVATGNKNLPPARGEIPPEYTRAGDESLDDRLSGLPVLAKETAIAAMSRGAGAGGPYANDEAKNARYKLYLQTAAGFGGLSSTKPRGMTNEDFIKEVEEFYSCAQLFKPMSGFMATRFTTASTGPTASSGFGEALGTIPQQTLHSYKSADPAEEAAKMGMYGSMTRLTEDFSPTKLLCKRFNVQPPAHAQLVSESGLLSSETHSPANQPRAGPETGTDFELLTFGVETKAPNVSSGSLATLEQLSGLRVNELKSEKTVSITEVTRPSDEVFKAVFGDSSDEE</sequence>
<dbReference type="STRING" id="708187.A0A1Q8S3J2"/>
<protein>
    <submittedName>
        <fullName evidence="3">G patch domain-containing protein 1</fullName>
    </submittedName>
</protein>
<evidence type="ECO:0000256" key="1">
    <source>
        <dbReference type="SAM" id="MobiDB-lite"/>
    </source>
</evidence>
<keyword evidence="4" id="KW-1185">Reference proteome</keyword>
<dbReference type="OrthoDB" id="9451547at2759"/>
<dbReference type="Proteomes" id="UP000186583">
    <property type="component" value="Unassembled WGS sequence"/>
</dbReference>